<dbReference type="FunFam" id="1.10.287.110:FF:000009">
    <property type="entry name" value="Auxilin-related protein 1"/>
    <property type="match status" value="1"/>
</dbReference>
<keyword evidence="1 2" id="KW-0175">Coiled coil</keyword>
<accession>A0ABD3A5Z8</accession>
<dbReference type="Proteomes" id="UP001630127">
    <property type="component" value="Unassembled WGS sequence"/>
</dbReference>
<keyword evidence="6" id="KW-1185">Reference proteome</keyword>
<dbReference type="CDD" id="cd06257">
    <property type="entry name" value="DnaJ"/>
    <property type="match status" value="1"/>
</dbReference>
<feature type="compositionally biased region" description="Basic and acidic residues" evidence="3">
    <location>
        <begin position="673"/>
        <end position="722"/>
    </location>
</feature>
<feature type="region of interest" description="Disordered" evidence="3">
    <location>
        <begin position="873"/>
        <end position="894"/>
    </location>
</feature>
<feature type="compositionally biased region" description="Basic and acidic residues" evidence="3">
    <location>
        <begin position="735"/>
        <end position="753"/>
    </location>
</feature>
<evidence type="ECO:0000256" key="2">
    <source>
        <dbReference type="SAM" id="Coils"/>
    </source>
</evidence>
<dbReference type="InterPro" id="IPR001623">
    <property type="entry name" value="DnaJ_domain"/>
</dbReference>
<feature type="compositionally biased region" description="Basic and acidic residues" evidence="3">
    <location>
        <begin position="622"/>
        <end position="656"/>
    </location>
</feature>
<organism evidence="5 6">
    <name type="scientific">Cinchona calisaya</name>
    <dbReference type="NCBI Taxonomy" id="153742"/>
    <lineage>
        <taxon>Eukaryota</taxon>
        <taxon>Viridiplantae</taxon>
        <taxon>Streptophyta</taxon>
        <taxon>Embryophyta</taxon>
        <taxon>Tracheophyta</taxon>
        <taxon>Spermatophyta</taxon>
        <taxon>Magnoliopsida</taxon>
        <taxon>eudicotyledons</taxon>
        <taxon>Gunneridae</taxon>
        <taxon>Pentapetalae</taxon>
        <taxon>asterids</taxon>
        <taxon>lamiids</taxon>
        <taxon>Gentianales</taxon>
        <taxon>Rubiaceae</taxon>
        <taxon>Cinchonoideae</taxon>
        <taxon>Cinchoneae</taxon>
        <taxon>Cinchona</taxon>
    </lineage>
</organism>
<feature type="compositionally biased region" description="Pro residues" evidence="3">
    <location>
        <begin position="289"/>
        <end position="299"/>
    </location>
</feature>
<dbReference type="EMBL" id="JBJUIK010000005">
    <property type="protein sequence ID" value="KAL3527124.1"/>
    <property type="molecule type" value="Genomic_DNA"/>
</dbReference>
<evidence type="ECO:0000259" key="4">
    <source>
        <dbReference type="PROSITE" id="PS50076"/>
    </source>
</evidence>
<dbReference type="Gene3D" id="1.10.287.110">
    <property type="entry name" value="DnaJ domain"/>
    <property type="match status" value="1"/>
</dbReference>
<dbReference type="PROSITE" id="PS50076">
    <property type="entry name" value="DNAJ_2"/>
    <property type="match status" value="1"/>
</dbReference>
<feature type="coiled-coil region" evidence="2">
    <location>
        <begin position="1215"/>
        <end position="1264"/>
    </location>
</feature>
<dbReference type="PANTHER" id="PTHR23172:SF85">
    <property type="entry name" value="AUXILIN-LIKE PROTEIN 1"/>
    <property type="match status" value="1"/>
</dbReference>
<evidence type="ECO:0000256" key="1">
    <source>
        <dbReference type="ARBA" id="ARBA00023054"/>
    </source>
</evidence>
<feature type="region of interest" description="Disordered" evidence="3">
    <location>
        <begin position="286"/>
        <end position="332"/>
    </location>
</feature>
<feature type="region of interest" description="Disordered" evidence="3">
    <location>
        <begin position="117"/>
        <end position="180"/>
    </location>
</feature>
<comment type="caution">
    <text evidence="5">The sequence shown here is derived from an EMBL/GenBank/DDBJ whole genome shotgun (WGS) entry which is preliminary data.</text>
</comment>
<sequence length="1481" mass="167741">MENLSHSFLKKSYAGNGGFGTASHHHKSVYDDVFGGPPKFGMPTLAPRLEDYTEIFGGFHSARGCSIPILDLPVVDEAEELSFDVLSSRLDYSEVFGGFDYLDFTMSFEDLIRKSNGGDDPSFDDDDAWIPTQSDYLSDESDPSAYSERSESLTNKHTQRALSGTRQFDVSDHKASPGSNEKMSNVAIHVAQFHAIPGHAYMIDENHASQKVDGPKLQASSDLKSDMDFGGRTMEEKQFIKSTSLPEKFDLAMHENDFYHVEKSSGSVLSHNESFVTINDINLRTKPSCLPPPSRPPPVFSVKKGASEKTNPKLKASGSNGFDQTGDDSSPPFYDVEIDGSSSMMASAAMRDAMKKAQAKIRSAQESIEKKEVSRSRSKLQPQNDIEIVEEKISKAFDSINNCKDDRLQGKYAKEDIQMRPLAEERNKGVKLNQEVADLVEGESYIDLAGKPTMRRNAKESRLSYNVPHKSEGTFAWRQATEYFEVVEADIPFKAVEQNKDENKLVQMGSDEYEYWIANEAFEQQESVKEFKVAKEAPKLEGKRNKVEVPIESRGHRRLETTRESCCQTDFQKKAKVGVNSCESEMNEKKMKMAKQCEENKKLQNFTEKSAQNQTGAGFHATEARSKNNPRDISEKTDTDKMFMDSHARNTNERRVGQNFEMDECHTTFNKAVEQDRNRKREMKQDEKKKQEECHEKQKEACERKEDQNTAKEVNEHEDNQKQLKGSIEYEENEKDFRKSFEKAENERGQEQDCQIEKDKGTHTEAYKLVENEKNFEVTLSQDHENRECDACEAGKSEVRLKSGGKLECNKNESTLTFVEEDFEESSKVSSTSEKSSHVIKEVGKHEELSGHAKDAEQIMRDGNVGTVKLDQVTHSSTERENVKAFGGTGKPTDEIHEEFGRHAKDAEQIMRDGNVVIVKLDKVTHLPMEREDVKMLGGMGKVTDEVYSTLLPGKLNKNFQKLETTQVPISHGGDEKFKTNAKDSVQGLDVEAANLLVEEISHSFEKNENELQHEIHENGTLDVTNSPCLDEYWINSNDAGIGNENSLQDMEISQRAYDPETTRVKTHEQGPGVKTSNVVQITVNKDIPKSKLTSFQPCMEWADNGKVIGAALSAVLEDRESALNTAKRCSQNLERKEKIMNESLAQKNEIEERLQKERELEKEHLRKIEEEREREREREKDRMAVDRATLEARDRSFVEARERAERAAVERATAEVRQRAVAEAREKLEKASLEARERSLADKASVEAKLRAERAAVERATLEARQRAFEKAMADNVSFEARERVERSVSDMFSASSRTVDMRQSSSFSDLPDLQSQNTGTSNTLRYSYSSVHAGVEGESPQRCKARLERYRRTAERAAKALEEKNMRDLLAQREQAERSRLAETLDAEVKRWSSGKEGNLRALLSTLQYILGPGSGWQPIPLTEVITSAAVKKAYRKATLCVHPDKLQQRGASIQQKYICEKVFDLLKEAWNTFNSEEW</sequence>
<reference evidence="5 6" key="1">
    <citation type="submission" date="2024-11" db="EMBL/GenBank/DDBJ databases">
        <title>A near-complete genome assembly of Cinchona calisaya.</title>
        <authorList>
            <person name="Lian D.C."/>
            <person name="Zhao X.W."/>
            <person name="Wei L."/>
        </authorList>
    </citation>
    <scope>NUCLEOTIDE SEQUENCE [LARGE SCALE GENOMIC DNA]</scope>
    <source>
        <tissue evidence="5">Nenye</tissue>
    </source>
</reference>
<gene>
    <name evidence="5" type="ORF">ACH5RR_011780</name>
</gene>
<dbReference type="PANTHER" id="PTHR23172">
    <property type="entry name" value="AUXILIN/CYCLIN G-ASSOCIATED KINASE-RELATED"/>
    <property type="match status" value="1"/>
</dbReference>
<feature type="region of interest" description="Disordered" evidence="3">
    <location>
        <begin position="609"/>
        <end position="753"/>
    </location>
</feature>
<proteinExistence type="predicted"/>
<dbReference type="SUPFAM" id="SSF46565">
    <property type="entry name" value="Chaperone J-domain"/>
    <property type="match status" value="1"/>
</dbReference>
<feature type="coiled-coil region" evidence="2">
    <location>
        <begin position="1134"/>
        <end position="1181"/>
    </location>
</feature>
<feature type="region of interest" description="Disordered" evidence="3">
    <location>
        <begin position="1295"/>
        <end position="1324"/>
    </location>
</feature>
<evidence type="ECO:0000256" key="3">
    <source>
        <dbReference type="SAM" id="MobiDB-lite"/>
    </source>
</evidence>
<evidence type="ECO:0000313" key="5">
    <source>
        <dbReference type="EMBL" id="KAL3527124.1"/>
    </source>
</evidence>
<feature type="domain" description="J" evidence="4">
    <location>
        <begin position="1417"/>
        <end position="1481"/>
    </location>
</feature>
<protein>
    <recommendedName>
        <fullName evidence="4">J domain-containing protein</fullName>
    </recommendedName>
</protein>
<feature type="compositionally biased region" description="Polar residues" evidence="3">
    <location>
        <begin position="152"/>
        <end position="168"/>
    </location>
</feature>
<evidence type="ECO:0000313" key="6">
    <source>
        <dbReference type="Proteomes" id="UP001630127"/>
    </source>
</evidence>
<dbReference type="InterPro" id="IPR036869">
    <property type="entry name" value="J_dom_sf"/>
</dbReference>
<feature type="coiled-coil region" evidence="2">
    <location>
        <begin position="347"/>
        <end position="374"/>
    </location>
</feature>
<feature type="coiled-coil region" evidence="2">
    <location>
        <begin position="1346"/>
        <end position="1381"/>
    </location>
</feature>
<name>A0ABD3A5Z8_9GENT</name>